<sequence length="426" mass="48604">MNKFFYRPTVGIDVSADFSVVAILAPDGEVYRKPFKIKHNRDGFDYLVDQIKKAEEEFSMKTGIFMESTGVYHLTLFHFLKDKFETFIFNPLITNSNKNSGIRKVKNDKRDAISIATIGKFQSVKCSSAFDVEIYTLKSLCRDYYKLTDTKSTYKKKLSTDLRVIFPGYNSVFSNITCKTSLAILKQYNSPQGILDADRKTLIEIISSNSRKGLLYSEKLYEKLISIAQEALYIGIKSSSLFVKITNTILLIETLETQLESLLKEIHLLIKSRRLPETFIKNIQLIYSIPGIGELTAITIMSEIGNINGFLKPKHLIAYFGIDPSVNESGKFKSNQNKMSKRGTRIGRRALYAVALASVRTNNNEVLLKYYKENLKGKKKKVALGAVMNKLIKYIFSVLKNQKPYEIRDPKIHEKMYLQNQCKTAA</sequence>
<dbReference type="GO" id="GO:0004803">
    <property type="term" value="F:transposase activity"/>
    <property type="evidence" value="ECO:0007669"/>
    <property type="project" value="InterPro"/>
</dbReference>
<protein>
    <submittedName>
        <fullName evidence="4">Transposase IS116/IS110/IS902 family protein</fullName>
    </submittedName>
</protein>
<dbReference type="PANTHER" id="PTHR33055">
    <property type="entry name" value="TRANSPOSASE FOR INSERTION SEQUENCE ELEMENT IS1111A"/>
    <property type="match status" value="1"/>
</dbReference>
<dbReference type="GO" id="GO:0003677">
    <property type="term" value="F:DNA binding"/>
    <property type="evidence" value="ECO:0007669"/>
    <property type="project" value="InterPro"/>
</dbReference>
<evidence type="ECO:0000259" key="2">
    <source>
        <dbReference type="Pfam" id="PF01548"/>
    </source>
</evidence>
<proteinExistence type="predicted"/>
<dbReference type="Proteomes" id="UP000075531">
    <property type="component" value="Unassembled WGS sequence"/>
</dbReference>
<keyword evidence="5" id="KW-1185">Reference proteome</keyword>
<feature type="domain" description="Transposase IS110-like N-terminal" evidence="2">
    <location>
        <begin position="10"/>
        <end position="167"/>
    </location>
</feature>
<reference evidence="4 5" key="1">
    <citation type="submission" date="2016-02" db="EMBL/GenBank/DDBJ databases">
        <title>Genome sequence of Clostridium tepidiprofundi DSM 19306.</title>
        <authorList>
            <person name="Poehlein A."/>
            <person name="Daniel R."/>
        </authorList>
    </citation>
    <scope>NUCLEOTIDE SEQUENCE [LARGE SCALE GENOMIC DNA]</scope>
    <source>
        <strain evidence="4 5">DSM 19306</strain>
    </source>
</reference>
<gene>
    <name evidence="4" type="ORF">CLTEP_26590</name>
</gene>
<dbReference type="OrthoDB" id="9811278at2"/>
<dbReference type="RefSeq" id="WP_066827438.1">
    <property type="nucleotide sequence ID" value="NZ_LTBA01000077.1"/>
</dbReference>
<evidence type="ECO:0000259" key="3">
    <source>
        <dbReference type="Pfam" id="PF02371"/>
    </source>
</evidence>
<dbReference type="InterPro" id="IPR047650">
    <property type="entry name" value="Transpos_IS110"/>
</dbReference>
<dbReference type="Pfam" id="PF02371">
    <property type="entry name" value="Transposase_20"/>
    <property type="match status" value="1"/>
</dbReference>
<feature type="coiled-coil region" evidence="1">
    <location>
        <begin position="245"/>
        <end position="272"/>
    </location>
</feature>
<evidence type="ECO:0000313" key="5">
    <source>
        <dbReference type="Proteomes" id="UP000075531"/>
    </source>
</evidence>
<organism evidence="4 5">
    <name type="scientific">Clostridium tepidiprofundi DSM 19306</name>
    <dbReference type="NCBI Taxonomy" id="1121338"/>
    <lineage>
        <taxon>Bacteria</taxon>
        <taxon>Bacillati</taxon>
        <taxon>Bacillota</taxon>
        <taxon>Clostridia</taxon>
        <taxon>Eubacteriales</taxon>
        <taxon>Clostridiaceae</taxon>
        <taxon>Clostridium</taxon>
    </lineage>
</organism>
<dbReference type="AlphaFoldDB" id="A0A151AS46"/>
<name>A0A151AS46_9CLOT</name>
<dbReference type="PANTHER" id="PTHR33055:SF15">
    <property type="entry name" value="TRANSPOSASE-RELATED"/>
    <property type="match status" value="1"/>
</dbReference>
<evidence type="ECO:0000256" key="1">
    <source>
        <dbReference type="SAM" id="Coils"/>
    </source>
</evidence>
<dbReference type="NCBIfam" id="NF033542">
    <property type="entry name" value="transpos_IS110"/>
    <property type="match status" value="1"/>
</dbReference>
<dbReference type="InterPro" id="IPR003346">
    <property type="entry name" value="Transposase_20"/>
</dbReference>
<dbReference type="InterPro" id="IPR002525">
    <property type="entry name" value="Transp_IS110-like_N"/>
</dbReference>
<dbReference type="PATRIC" id="fig|1121338.3.peg.2772"/>
<evidence type="ECO:0000313" key="4">
    <source>
        <dbReference type="EMBL" id="KYH30446.1"/>
    </source>
</evidence>
<dbReference type="EMBL" id="LTBA01000077">
    <property type="protein sequence ID" value="KYH30446.1"/>
    <property type="molecule type" value="Genomic_DNA"/>
</dbReference>
<feature type="domain" description="Transposase IS116/IS110/IS902 C-terminal" evidence="3">
    <location>
        <begin position="284"/>
        <end position="370"/>
    </location>
</feature>
<keyword evidence="1" id="KW-0175">Coiled coil</keyword>
<dbReference type="Pfam" id="PF01548">
    <property type="entry name" value="DEDD_Tnp_IS110"/>
    <property type="match status" value="1"/>
</dbReference>
<dbReference type="GO" id="GO:0006313">
    <property type="term" value="P:DNA transposition"/>
    <property type="evidence" value="ECO:0007669"/>
    <property type="project" value="InterPro"/>
</dbReference>
<accession>A0A151AS46</accession>
<comment type="caution">
    <text evidence="4">The sequence shown here is derived from an EMBL/GenBank/DDBJ whole genome shotgun (WGS) entry which is preliminary data.</text>
</comment>